<organism evidence="3 4">
    <name type="scientific">Paxillus rubicundulus Ve08.2h10</name>
    <dbReference type="NCBI Taxonomy" id="930991"/>
    <lineage>
        <taxon>Eukaryota</taxon>
        <taxon>Fungi</taxon>
        <taxon>Dikarya</taxon>
        <taxon>Basidiomycota</taxon>
        <taxon>Agaricomycotina</taxon>
        <taxon>Agaricomycetes</taxon>
        <taxon>Agaricomycetidae</taxon>
        <taxon>Boletales</taxon>
        <taxon>Paxilineae</taxon>
        <taxon>Paxillaceae</taxon>
        <taxon>Paxillus</taxon>
    </lineage>
</organism>
<feature type="compositionally biased region" description="Pro residues" evidence="1">
    <location>
        <begin position="36"/>
        <end position="61"/>
    </location>
</feature>
<accession>A0A0D0E4P6</accession>
<sequence length="267" mass="27058">MSYLSHTPNGINPSSRFSTLKVFKLRSGSASGSSDSPPPPPPPKDPAYAPSPNPSLSPPPAFYNKSLFSRSAASLSPSLSPESNSGPVTPLTPYSTIGIGSDITLECGKGPASGRGCVNGRGTTASPVPSASGASLRSVSGGASSGGGGEHLASPSVDGSTDSGGCYLNPNPEANLGMHSIGGADSTPYSMGQASTNGKIKPKKSIFKFSTLGKRNKRDLSDGSGVSGSASRSASINESEDGAVQREGDQGITRPWNFQHHIHVDEA</sequence>
<dbReference type="InterPro" id="IPR000095">
    <property type="entry name" value="CRIB_dom"/>
</dbReference>
<feature type="region of interest" description="Disordered" evidence="1">
    <location>
        <begin position="23"/>
        <end position="267"/>
    </location>
</feature>
<proteinExistence type="predicted"/>
<dbReference type="InParanoid" id="A0A0D0E4P6"/>
<evidence type="ECO:0000313" key="3">
    <source>
        <dbReference type="EMBL" id="KIK92280.1"/>
    </source>
</evidence>
<name>A0A0D0E4P6_9AGAM</name>
<feature type="compositionally biased region" description="Low complexity" evidence="1">
    <location>
        <begin position="130"/>
        <end position="142"/>
    </location>
</feature>
<dbReference type="HOGENOM" id="CLU_1042442_0_0_1"/>
<dbReference type="STRING" id="930991.A0A0D0E4P6"/>
<dbReference type="OrthoDB" id="2690368at2759"/>
<gene>
    <name evidence="3" type="ORF">PAXRUDRAFT_584837</name>
</gene>
<feature type="compositionally biased region" description="Low complexity" evidence="1">
    <location>
        <begin position="222"/>
        <end position="235"/>
    </location>
</feature>
<dbReference type="AlphaFoldDB" id="A0A0D0E4P6"/>
<evidence type="ECO:0000313" key="4">
    <source>
        <dbReference type="Proteomes" id="UP000054538"/>
    </source>
</evidence>
<evidence type="ECO:0000259" key="2">
    <source>
        <dbReference type="PROSITE" id="PS50108"/>
    </source>
</evidence>
<dbReference type="Proteomes" id="UP000054538">
    <property type="component" value="Unassembled WGS sequence"/>
</dbReference>
<dbReference type="PROSITE" id="PS50108">
    <property type="entry name" value="CRIB"/>
    <property type="match status" value="1"/>
</dbReference>
<reference evidence="3 4" key="1">
    <citation type="submission" date="2014-04" db="EMBL/GenBank/DDBJ databases">
        <authorList>
            <consortium name="DOE Joint Genome Institute"/>
            <person name="Kuo A."/>
            <person name="Kohler A."/>
            <person name="Jargeat P."/>
            <person name="Nagy L.G."/>
            <person name="Floudas D."/>
            <person name="Copeland A."/>
            <person name="Barry K.W."/>
            <person name="Cichocki N."/>
            <person name="Veneault-Fourrey C."/>
            <person name="LaButti K."/>
            <person name="Lindquist E.A."/>
            <person name="Lipzen A."/>
            <person name="Lundell T."/>
            <person name="Morin E."/>
            <person name="Murat C."/>
            <person name="Sun H."/>
            <person name="Tunlid A."/>
            <person name="Henrissat B."/>
            <person name="Grigoriev I.V."/>
            <person name="Hibbett D.S."/>
            <person name="Martin F."/>
            <person name="Nordberg H.P."/>
            <person name="Cantor M.N."/>
            <person name="Hua S.X."/>
        </authorList>
    </citation>
    <scope>NUCLEOTIDE SEQUENCE [LARGE SCALE GENOMIC DNA]</scope>
    <source>
        <strain evidence="3 4">Ve08.2h10</strain>
    </source>
</reference>
<evidence type="ECO:0000256" key="1">
    <source>
        <dbReference type="SAM" id="MobiDB-lite"/>
    </source>
</evidence>
<reference evidence="4" key="2">
    <citation type="submission" date="2015-01" db="EMBL/GenBank/DDBJ databases">
        <title>Evolutionary Origins and Diversification of the Mycorrhizal Mutualists.</title>
        <authorList>
            <consortium name="DOE Joint Genome Institute"/>
            <consortium name="Mycorrhizal Genomics Consortium"/>
            <person name="Kohler A."/>
            <person name="Kuo A."/>
            <person name="Nagy L.G."/>
            <person name="Floudas D."/>
            <person name="Copeland A."/>
            <person name="Barry K.W."/>
            <person name="Cichocki N."/>
            <person name="Veneault-Fourrey C."/>
            <person name="LaButti K."/>
            <person name="Lindquist E.A."/>
            <person name="Lipzen A."/>
            <person name="Lundell T."/>
            <person name="Morin E."/>
            <person name="Murat C."/>
            <person name="Riley R."/>
            <person name="Ohm R."/>
            <person name="Sun H."/>
            <person name="Tunlid A."/>
            <person name="Henrissat B."/>
            <person name="Grigoriev I.V."/>
            <person name="Hibbett D.S."/>
            <person name="Martin F."/>
        </authorList>
    </citation>
    <scope>NUCLEOTIDE SEQUENCE [LARGE SCALE GENOMIC DNA]</scope>
    <source>
        <strain evidence="4">Ve08.2h10</strain>
    </source>
</reference>
<feature type="compositionally biased region" description="Low complexity" evidence="1">
    <location>
        <begin position="66"/>
        <end position="87"/>
    </location>
</feature>
<keyword evidence="4" id="KW-1185">Reference proteome</keyword>
<feature type="compositionally biased region" description="Polar residues" evidence="1">
    <location>
        <begin position="187"/>
        <end position="198"/>
    </location>
</feature>
<protein>
    <recommendedName>
        <fullName evidence="2">CRIB domain-containing protein</fullName>
    </recommendedName>
</protein>
<dbReference type="EMBL" id="KN825295">
    <property type="protein sequence ID" value="KIK92280.1"/>
    <property type="molecule type" value="Genomic_DNA"/>
</dbReference>
<feature type="domain" description="CRIB" evidence="2">
    <location>
        <begin position="252"/>
        <end position="265"/>
    </location>
</feature>